<organism evidence="1">
    <name type="scientific">marine sediment metagenome</name>
    <dbReference type="NCBI Taxonomy" id="412755"/>
    <lineage>
        <taxon>unclassified sequences</taxon>
        <taxon>metagenomes</taxon>
        <taxon>ecological metagenomes</taxon>
    </lineage>
</organism>
<accession>A0A0F9H2U0</accession>
<name>A0A0F9H2U0_9ZZZZ</name>
<evidence type="ECO:0000313" key="1">
    <source>
        <dbReference type="EMBL" id="KKM05355.1"/>
    </source>
</evidence>
<proteinExistence type="predicted"/>
<reference evidence="1" key="1">
    <citation type="journal article" date="2015" name="Nature">
        <title>Complex archaea that bridge the gap between prokaryotes and eukaryotes.</title>
        <authorList>
            <person name="Spang A."/>
            <person name="Saw J.H."/>
            <person name="Jorgensen S.L."/>
            <person name="Zaremba-Niedzwiedzka K."/>
            <person name="Martijn J."/>
            <person name="Lind A.E."/>
            <person name="van Eijk R."/>
            <person name="Schleper C."/>
            <person name="Guy L."/>
            <person name="Ettema T.J."/>
        </authorList>
    </citation>
    <scope>NUCLEOTIDE SEQUENCE</scope>
</reference>
<gene>
    <name evidence="1" type="ORF">LCGC14_1754990</name>
</gene>
<dbReference type="EMBL" id="LAZR01016241">
    <property type="protein sequence ID" value="KKM05355.1"/>
    <property type="molecule type" value="Genomic_DNA"/>
</dbReference>
<dbReference type="AlphaFoldDB" id="A0A0F9H2U0"/>
<comment type="caution">
    <text evidence="1">The sequence shown here is derived from an EMBL/GenBank/DDBJ whole genome shotgun (WGS) entry which is preliminary data.</text>
</comment>
<protein>
    <submittedName>
        <fullName evidence="1">Uncharacterized protein</fullName>
    </submittedName>
</protein>
<sequence length="85" mass="9613">MKRKTREVVVVQEEDKPIARNVLAQEIVNISKAFTSLRRSGLTRRAITVLVHDLVPAHGLKGKPSKTIISDVLVALDRLRREFVE</sequence>